<dbReference type="Proteomes" id="UP000324781">
    <property type="component" value="Unassembled WGS sequence"/>
</dbReference>
<dbReference type="NCBIfam" id="NF009114">
    <property type="entry name" value="PRK12464.1"/>
    <property type="match status" value="1"/>
</dbReference>
<accession>A0A1M6GHH4</accession>
<comment type="similarity">
    <text evidence="2 9">Belongs to the DXR family.</text>
</comment>
<feature type="binding site" evidence="9">
    <location>
        <position position="13"/>
    </location>
    <ligand>
        <name>NADPH</name>
        <dbReference type="ChEBI" id="CHEBI:57783"/>
    </ligand>
</feature>
<dbReference type="GO" id="GO:0030145">
    <property type="term" value="F:manganese ion binding"/>
    <property type="evidence" value="ECO:0007669"/>
    <property type="project" value="TreeGrafter"/>
</dbReference>
<evidence type="ECO:0000256" key="2">
    <source>
        <dbReference type="ARBA" id="ARBA00006825"/>
    </source>
</evidence>
<dbReference type="InterPro" id="IPR003821">
    <property type="entry name" value="DXP_reductoisomerase"/>
</dbReference>
<dbReference type="EC" id="1.1.1.267" evidence="9"/>
<comment type="pathway">
    <text evidence="1 9">Isoprenoid biosynthesis; isopentenyl diphosphate biosynthesis via DXP pathway; isopentenyl diphosphate from 1-deoxy-D-xylulose 5-phosphate: step 1/6.</text>
</comment>
<dbReference type="PIRSF" id="PIRSF006205">
    <property type="entry name" value="Dxp_reductismrs"/>
    <property type="match status" value="1"/>
</dbReference>
<dbReference type="OrthoDB" id="9806546at2"/>
<dbReference type="InterPro" id="IPR026877">
    <property type="entry name" value="DXPR_C"/>
</dbReference>
<comment type="cofactor">
    <cofactor evidence="9">
        <name>Mg(2+)</name>
        <dbReference type="ChEBI" id="CHEBI:18420"/>
    </cofactor>
    <cofactor evidence="9">
        <name>Mn(2+)</name>
        <dbReference type="ChEBI" id="CHEBI:29035"/>
    </cofactor>
</comment>
<feature type="binding site" evidence="9">
    <location>
        <position position="15"/>
    </location>
    <ligand>
        <name>NADPH</name>
        <dbReference type="ChEBI" id="CHEBI:57783"/>
    </ligand>
</feature>
<dbReference type="InterPro" id="IPR036169">
    <property type="entry name" value="DXPR_C_sf"/>
</dbReference>
<feature type="binding site" evidence="9">
    <location>
        <position position="211"/>
    </location>
    <ligand>
        <name>1-deoxy-D-xylulose 5-phosphate</name>
        <dbReference type="ChEBI" id="CHEBI:57792"/>
    </ligand>
</feature>
<evidence type="ECO:0000256" key="7">
    <source>
        <dbReference type="ARBA" id="ARBA00023229"/>
    </source>
</evidence>
<evidence type="ECO:0000256" key="5">
    <source>
        <dbReference type="ARBA" id="ARBA00023002"/>
    </source>
</evidence>
<dbReference type="GO" id="GO:0051484">
    <property type="term" value="P:isopentenyl diphosphate biosynthetic process, methylerythritol 4-phosphate pathway involved in terpenoid biosynthetic process"/>
    <property type="evidence" value="ECO:0007669"/>
    <property type="project" value="UniProtKB-ARBA"/>
</dbReference>
<dbReference type="AlphaFoldDB" id="A0A1M6GHH4"/>
<protein>
    <recommendedName>
        <fullName evidence="9">1-deoxy-D-xylulose 5-phosphate reductoisomerase</fullName>
        <shortName evidence="9">DXP reductoisomerase</shortName>
        <ecNumber evidence="9">1.1.1.267</ecNumber>
    </recommendedName>
    <alternativeName>
        <fullName evidence="9">1-deoxyxylulose-5-phosphate reductoisomerase</fullName>
    </alternativeName>
    <alternativeName>
        <fullName evidence="9">2-C-methyl-D-erythritol 4-phosphate synthase</fullName>
    </alternativeName>
</protein>
<dbReference type="RefSeq" id="WP_149678747.1">
    <property type="nucleotide sequence ID" value="NZ_FQZP01000024.1"/>
</dbReference>
<comment type="catalytic activity">
    <reaction evidence="8">
        <text>2-C-methyl-D-erythritol 4-phosphate + NADP(+) = 1-deoxy-D-xylulose 5-phosphate + NADPH + H(+)</text>
        <dbReference type="Rhea" id="RHEA:13717"/>
        <dbReference type="ChEBI" id="CHEBI:15378"/>
        <dbReference type="ChEBI" id="CHEBI:57783"/>
        <dbReference type="ChEBI" id="CHEBI:57792"/>
        <dbReference type="ChEBI" id="CHEBI:58262"/>
        <dbReference type="ChEBI" id="CHEBI:58349"/>
        <dbReference type="EC" id="1.1.1.267"/>
    </reaction>
    <physiologicalReaction direction="right-to-left" evidence="8">
        <dbReference type="Rhea" id="RHEA:13719"/>
    </physiologicalReaction>
</comment>
<keyword evidence="9" id="KW-0460">Magnesium</keyword>
<dbReference type="GO" id="GO:0016853">
    <property type="term" value="F:isomerase activity"/>
    <property type="evidence" value="ECO:0007669"/>
    <property type="project" value="UniProtKB-KW"/>
</dbReference>
<evidence type="ECO:0000256" key="1">
    <source>
        <dbReference type="ARBA" id="ARBA00005094"/>
    </source>
</evidence>
<feature type="binding site" evidence="9">
    <location>
        <position position="151"/>
    </location>
    <ligand>
        <name>1-deoxy-D-xylulose 5-phosphate</name>
        <dbReference type="ChEBI" id="CHEBI:57792"/>
    </ligand>
</feature>
<sequence>MDSNKGISILGSTGSIGRQALEVCDALGLKVVSLVAGSNTALLEEQIRKYRPQVAALFDERAAQALRTSVADMSCKVLGGLEGILEAVTLQGIDTVLTSVVGIAGLVPTMAAIEAGKNIALSNKETLVTAGSLVMKKAAEKGITILPVDSEHSAVFQCLAGNRRKDAKRIILTASGGPFRGYSPEQMKTVTLEQALNHPNWSMGSKITIDSASMMNKGLEVIEAMWLFDMAPDDIEVVVHKESIIHSMVEFVDGSIIAQLGAPDMRIPIQLALTWPERVQNPFRRISLVELGSLTFEKPDFEAFPCLGLAYEAARTGGTLPAAMNAANEVAVAAFLNREIRFHQIPGIIRQVMAEHRVNTRPSLDDIIDTDRVSRERAAEIIRDIRIKN</sequence>
<feature type="binding site" evidence="9">
    <location>
        <position position="151"/>
    </location>
    <ligand>
        <name>Mn(2+)</name>
        <dbReference type="ChEBI" id="CHEBI:29035"/>
    </ligand>
</feature>
<feature type="domain" description="DXP reductoisomerase C-terminal" evidence="12">
    <location>
        <begin position="260"/>
        <end position="376"/>
    </location>
</feature>
<dbReference type="EMBL" id="FQZP01000024">
    <property type="protein sequence ID" value="SHJ09351.1"/>
    <property type="molecule type" value="Genomic_DNA"/>
</dbReference>
<feature type="domain" description="1-deoxy-D-xylulose 5-phosphate reductoisomerase C-terminal" evidence="11">
    <location>
        <begin position="145"/>
        <end position="228"/>
    </location>
</feature>
<feature type="binding site" evidence="9">
    <location>
        <position position="216"/>
    </location>
    <ligand>
        <name>1-deoxy-D-xylulose 5-phosphate</name>
        <dbReference type="ChEBI" id="CHEBI:57792"/>
    </ligand>
</feature>
<feature type="binding site" evidence="9">
    <location>
        <position position="124"/>
    </location>
    <ligand>
        <name>1-deoxy-D-xylulose 5-phosphate</name>
        <dbReference type="ChEBI" id="CHEBI:57792"/>
    </ligand>
</feature>
<feature type="binding site" evidence="9">
    <location>
        <position position="14"/>
    </location>
    <ligand>
        <name>NADPH</name>
        <dbReference type="ChEBI" id="CHEBI:57783"/>
    </ligand>
</feature>
<keyword evidence="7 9" id="KW-0414">Isoprene biosynthesis</keyword>
<dbReference type="InterPro" id="IPR013512">
    <property type="entry name" value="DXP_reductoisomerase_N"/>
</dbReference>
<evidence type="ECO:0000259" key="10">
    <source>
        <dbReference type="Pfam" id="PF02670"/>
    </source>
</evidence>
<proteinExistence type="inferred from homology"/>
<feature type="binding site" evidence="9">
    <location>
        <position position="220"/>
    </location>
    <ligand>
        <name>1-deoxy-D-xylulose 5-phosphate</name>
        <dbReference type="ChEBI" id="CHEBI:57792"/>
    </ligand>
</feature>
<feature type="binding site" evidence="9">
    <location>
        <position position="37"/>
    </location>
    <ligand>
        <name>NADPH</name>
        <dbReference type="ChEBI" id="CHEBI:57783"/>
    </ligand>
</feature>
<evidence type="ECO:0000313" key="13">
    <source>
        <dbReference type="EMBL" id="SHJ09351.1"/>
    </source>
</evidence>
<feature type="binding site" evidence="9">
    <location>
        <position position="39"/>
    </location>
    <ligand>
        <name>NADPH</name>
        <dbReference type="ChEBI" id="CHEBI:57783"/>
    </ligand>
</feature>
<evidence type="ECO:0000313" key="14">
    <source>
        <dbReference type="Proteomes" id="UP000324781"/>
    </source>
</evidence>
<feature type="domain" description="1-deoxy-D-xylulose 5-phosphate reductoisomerase N-terminal" evidence="10">
    <location>
        <begin position="7"/>
        <end position="131"/>
    </location>
</feature>
<dbReference type="NCBIfam" id="TIGR00243">
    <property type="entry name" value="Dxr"/>
    <property type="match status" value="1"/>
</dbReference>
<evidence type="ECO:0000256" key="8">
    <source>
        <dbReference type="ARBA" id="ARBA00048543"/>
    </source>
</evidence>
<dbReference type="SUPFAM" id="SSF51735">
    <property type="entry name" value="NAD(P)-binding Rossmann-fold domains"/>
    <property type="match status" value="1"/>
</dbReference>
<dbReference type="PANTHER" id="PTHR30525:SF0">
    <property type="entry name" value="1-DEOXY-D-XYLULOSE 5-PHOSPHATE REDUCTOISOMERASE, CHLOROPLASTIC"/>
    <property type="match status" value="1"/>
</dbReference>
<evidence type="ECO:0000259" key="12">
    <source>
        <dbReference type="Pfam" id="PF13288"/>
    </source>
</evidence>
<keyword evidence="3 9" id="KW-0479">Metal-binding</keyword>
<dbReference type="PANTHER" id="PTHR30525">
    <property type="entry name" value="1-DEOXY-D-XYLULOSE 5-PHOSPHATE REDUCTOISOMERASE"/>
    <property type="match status" value="1"/>
</dbReference>
<keyword evidence="6 9" id="KW-0464">Manganese</keyword>
<comment type="function">
    <text evidence="9">Catalyzes the NADPH-dependent rearrangement and reduction of 1-deoxy-D-xylulose-5-phosphate (DXP) to 2-C-methyl-D-erythritol 4-phosphate (MEP).</text>
</comment>
<dbReference type="Pfam" id="PF13288">
    <property type="entry name" value="DXPR_C"/>
    <property type="match status" value="1"/>
</dbReference>
<evidence type="ECO:0000256" key="3">
    <source>
        <dbReference type="ARBA" id="ARBA00022723"/>
    </source>
</evidence>
<reference evidence="13 14" key="1">
    <citation type="submission" date="2016-11" db="EMBL/GenBank/DDBJ databases">
        <authorList>
            <person name="Varghese N."/>
            <person name="Submissions S."/>
        </authorList>
    </citation>
    <scope>NUCLEOTIDE SEQUENCE [LARGE SCALE GENOMIC DNA]</scope>
    <source>
        <strain evidence="13 14">DSM 19027</strain>
    </source>
</reference>
<organism evidence="13 14">
    <name type="scientific">Thermoclostridium caenicola</name>
    <dbReference type="NCBI Taxonomy" id="659425"/>
    <lineage>
        <taxon>Bacteria</taxon>
        <taxon>Bacillati</taxon>
        <taxon>Bacillota</taxon>
        <taxon>Clostridia</taxon>
        <taxon>Eubacteriales</taxon>
        <taxon>Oscillospiraceae</taxon>
        <taxon>Thermoclostridium</taxon>
    </lineage>
</organism>
<evidence type="ECO:0000256" key="6">
    <source>
        <dbReference type="ARBA" id="ARBA00023211"/>
    </source>
</evidence>
<comment type="caution">
    <text evidence="9">Lacks conserved residue(s) required for the propagation of feature annotation.</text>
</comment>
<dbReference type="GO" id="GO:0070402">
    <property type="term" value="F:NADPH binding"/>
    <property type="evidence" value="ECO:0007669"/>
    <property type="project" value="InterPro"/>
</dbReference>
<keyword evidence="14" id="KW-1185">Reference proteome</keyword>
<dbReference type="GO" id="GO:0030604">
    <property type="term" value="F:1-deoxy-D-xylulose-5-phosphate reductoisomerase activity"/>
    <property type="evidence" value="ECO:0007669"/>
    <property type="project" value="UniProtKB-UniRule"/>
</dbReference>
<dbReference type="HAMAP" id="MF_00183">
    <property type="entry name" value="DXP_reductoisom"/>
    <property type="match status" value="1"/>
</dbReference>
<dbReference type="FunFam" id="3.40.50.720:FF:000045">
    <property type="entry name" value="1-deoxy-D-xylulose 5-phosphate reductoisomerase"/>
    <property type="match status" value="1"/>
</dbReference>
<feature type="binding site" evidence="9">
    <location>
        <position position="175"/>
    </location>
    <ligand>
        <name>1-deoxy-D-xylulose 5-phosphate</name>
        <dbReference type="ChEBI" id="CHEBI:57792"/>
    </ligand>
</feature>
<feature type="binding site" evidence="9">
    <location>
        <position position="198"/>
    </location>
    <ligand>
        <name>1-deoxy-D-xylulose 5-phosphate</name>
        <dbReference type="ChEBI" id="CHEBI:57792"/>
    </ligand>
</feature>
<keyword evidence="4 9" id="KW-0521">NADP</keyword>
<evidence type="ECO:0000259" key="11">
    <source>
        <dbReference type="Pfam" id="PF08436"/>
    </source>
</evidence>
<dbReference type="SUPFAM" id="SSF55347">
    <property type="entry name" value="Glyceraldehyde-3-phosphate dehydrogenase-like, C-terminal domain"/>
    <property type="match status" value="1"/>
</dbReference>
<dbReference type="Pfam" id="PF08436">
    <property type="entry name" value="DXP_redisom_C"/>
    <property type="match status" value="1"/>
</dbReference>
<keyword evidence="13" id="KW-0413">Isomerase</keyword>
<feature type="binding site" evidence="9">
    <location>
        <position position="123"/>
    </location>
    <ligand>
        <name>NADPH</name>
        <dbReference type="ChEBI" id="CHEBI:57783"/>
    </ligand>
</feature>
<dbReference type="InterPro" id="IPR036291">
    <property type="entry name" value="NAD(P)-bd_dom_sf"/>
</dbReference>
<dbReference type="Gene3D" id="1.10.1740.10">
    <property type="match status" value="1"/>
</dbReference>
<dbReference type="Pfam" id="PF02670">
    <property type="entry name" value="DXP_reductoisom"/>
    <property type="match status" value="1"/>
</dbReference>
<feature type="binding site" evidence="9">
    <location>
        <position position="16"/>
    </location>
    <ligand>
        <name>NADPH</name>
        <dbReference type="ChEBI" id="CHEBI:57783"/>
    </ligand>
</feature>
<dbReference type="Gene3D" id="3.40.50.720">
    <property type="entry name" value="NAD(P)-binding Rossmann-like Domain"/>
    <property type="match status" value="1"/>
</dbReference>
<feature type="binding site" evidence="9">
    <location>
        <position position="149"/>
    </location>
    <ligand>
        <name>Mn(2+)</name>
        <dbReference type="ChEBI" id="CHEBI:29035"/>
    </ligand>
</feature>
<evidence type="ECO:0000256" key="9">
    <source>
        <dbReference type="HAMAP-Rule" id="MF_00183"/>
    </source>
</evidence>
<feature type="binding site" evidence="9">
    <location>
        <position position="204"/>
    </location>
    <ligand>
        <name>NADPH</name>
        <dbReference type="ChEBI" id="CHEBI:57783"/>
    </ligand>
</feature>
<feature type="binding site" evidence="9">
    <location>
        <position position="150"/>
    </location>
    <ligand>
        <name>1-deoxy-D-xylulose 5-phosphate</name>
        <dbReference type="ChEBI" id="CHEBI:57792"/>
    </ligand>
</feature>
<name>A0A1M6GHH4_9FIRM</name>
<gene>
    <name evidence="9" type="primary">dxr</name>
    <name evidence="13" type="ORF">SAMN05444373_102411</name>
</gene>
<dbReference type="InterPro" id="IPR013644">
    <property type="entry name" value="DXP_reductoisomerase_C"/>
</dbReference>
<feature type="binding site" evidence="9">
    <location>
        <position position="220"/>
    </location>
    <ligand>
        <name>Mn(2+)</name>
        <dbReference type="ChEBI" id="CHEBI:29035"/>
    </ligand>
</feature>
<keyword evidence="5 9" id="KW-0560">Oxidoreductase</keyword>
<dbReference type="SUPFAM" id="SSF69055">
    <property type="entry name" value="1-deoxy-D-xylulose-5-phosphate reductoisomerase, C-terminal domain"/>
    <property type="match status" value="1"/>
</dbReference>
<feature type="binding site" evidence="9">
    <location>
        <position position="125"/>
    </location>
    <ligand>
        <name>NADPH</name>
        <dbReference type="ChEBI" id="CHEBI:57783"/>
    </ligand>
</feature>
<evidence type="ECO:0000256" key="4">
    <source>
        <dbReference type="ARBA" id="ARBA00022857"/>
    </source>
</evidence>
<feature type="binding site" evidence="9">
    <location>
        <position position="217"/>
    </location>
    <ligand>
        <name>1-deoxy-D-xylulose 5-phosphate</name>
        <dbReference type="ChEBI" id="CHEBI:57792"/>
    </ligand>
</feature>
<dbReference type="UniPathway" id="UPA00056">
    <property type="reaction ID" value="UER00092"/>
</dbReference>